<comment type="caution">
    <text evidence="2">The sequence shown here is derived from an EMBL/GenBank/DDBJ whole genome shotgun (WGS) entry which is preliminary data.</text>
</comment>
<accession>A0ABU1URQ5</accession>
<gene>
    <name evidence="2" type="ORF">J2X11_002703</name>
</gene>
<sequence>MTEPHSHRGEPRDEEVEAEREPHTPAHVAVVEEAEEQPV</sequence>
<reference evidence="2 3" key="1">
    <citation type="submission" date="2023-07" db="EMBL/GenBank/DDBJ databases">
        <title>Sorghum-associated microbial communities from plants grown in Nebraska, USA.</title>
        <authorList>
            <person name="Schachtman D."/>
        </authorList>
    </citation>
    <scope>NUCLEOTIDE SEQUENCE [LARGE SCALE GENOMIC DNA]</scope>
    <source>
        <strain evidence="2 3">BE248</strain>
    </source>
</reference>
<feature type="region of interest" description="Disordered" evidence="1">
    <location>
        <begin position="1"/>
        <end position="39"/>
    </location>
</feature>
<dbReference type="Proteomes" id="UP001257739">
    <property type="component" value="Unassembled WGS sequence"/>
</dbReference>
<feature type="compositionally biased region" description="Basic and acidic residues" evidence="1">
    <location>
        <begin position="1"/>
        <end position="11"/>
    </location>
</feature>
<proteinExistence type="predicted"/>
<organism evidence="2 3">
    <name type="scientific">Aeromicrobium panaciterrae</name>
    <dbReference type="NCBI Taxonomy" id="363861"/>
    <lineage>
        <taxon>Bacteria</taxon>
        <taxon>Bacillati</taxon>
        <taxon>Actinomycetota</taxon>
        <taxon>Actinomycetes</taxon>
        <taxon>Propionibacteriales</taxon>
        <taxon>Nocardioidaceae</taxon>
        <taxon>Aeromicrobium</taxon>
    </lineage>
</organism>
<dbReference type="EMBL" id="JAVDWH010000001">
    <property type="protein sequence ID" value="MDR7087864.1"/>
    <property type="molecule type" value="Genomic_DNA"/>
</dbReference>
<evidence type="ECO:0000313" key="2">
    <source>
        <dbReference type="EMBL" id="MDR7087864.1"/>
    </source>
</evidence>
<protein>
    <submittedName>
        <fullName evidence="2">Uncharacterized protein</fullName>
    </submittedName>
</protein>
<evidence type="ECO:0000256" key="1">
    <source>
        <dbReference type="SAM" id="MobiDB-lite"/>
    </source>
</evidence>
<evidence type="ECO:0000313" key="3">
    <source>
        <dbReference type="Proteomes" id="UP001257739"/>
    </source>
</evidence>
<keyword evidence="3" id="KW-1185">Reference proteome</keyword>
<name>A0ABU1URQ5_9ACTN</name>